<organism evidence="1 2">
    <name type="scientific">Muricoccus pecuniae</name>
    <dbReference type="NCBI Taxonomy" id="693023"/>
    <lineage>
        <taxon>Bacteria</taxon>
        <taxon>Pseudomonadati</taxon>
        <taxon>Pseudomonadota</taxon>
        <taxon>Alphaproteobacteria</taxon>
        <taxon>Acetobacterales</taxon>
        <taxon>Roseomonadaceae</taxon>
        <taxon>Muricoccus</taxon>
    </lineage>
</organism>
<reference evidence="1 2" key="1">
    <citation type="submission" date="2020-08" db="EMBL/GenBank/DDBJ databases">
        <title>Genomic Encyclopedia of Type Strains, Phase IV (KMG-IV): sequencing the most valuable type-strain genomes for metagenomic binning, comparative biology and taxonomic classification.</title>
        <authorList>
            <person name="Goeker M."/>
        </authorList>
    </citation>
    <scope>NUCLEOTIDE SEQUENCE [LARGE SCALE GENOMIC DNA]</scope>
    <source>
        <strain evidence="1 2">DSM 25622</strain>
    </source>
</reference>
<dbReference type="RefSeq" id="WP_184520435.1">
    <property type="nucleotide sequence ID" value="NZ_JACIJD010000015.1"/>
</dbReference>
<dbReference type="EMBL" id="JACIJD010000015">
    <property type="protein sequence ID" value="MBB5695233.1"/>
    <property type="molecule type" value="Genomic_DNA"/>
</dbReference>
<dbReference type="AlphaFoldDB" id="A0A840YKZ3"/>
<name>A0A840YKZ3_9PROT</name>
<dbReference type="Proteomes" id="UP000580654">
    <property type="component" value="Unassembled WGS sequence"/>
</dbReference>
<protein>
    <submittedName>
        <fullName evidence="1">Uncharacterized protein</fullName>
    </submittedName>
</protein>
<sequence length="453" mass="48524">MPRETDARDEVVRAAAELARDVAGDLDAVLLTHYPDLEALDTLRPGETDVGTTRAVNRAVAAEMIDAGVEIFVQRADRAAFRRWMQEREDTPENRLSWIDRGRLLRGDAALALLGLEPARSPASKPRFDKQPGPIADRLLAAFVDGEEGEIEALAEDLLSAGRDDVLDLAIRKAAERHGDQNADELAEALRSVAAADAAGPSGWAELVALPTALPSAQLPDAAAIGDGLLASGALENTAEIRFLRGWRSPQALANLPPGALRRVLLDMLAGEEPRDLPPGDAEELLRGGFGVLIGLQIDWDIPVWERIAAQGGLPLLEDEPGGTPEEARAAALFDSWRGAAFEVSGGCVPLALVSPSEVEAEIADFLDEAGAQSRGIEEIVERVAAARRAAGDEEVVCRVEIIGEGLELSLYTERGRFLDSLALPADRMPARAVEMPRLIGSFVRLVRDVPGR</sequence>
<accession>A0A840YKZ3</accession>
<comment type="caution">
    <text evidence="1">The sequence shown here is derived from an EMBL/GenBank/DDBJ whole genome shotgun (WGS) entry which is preliminary data.</text>
</comment>
<evidence type="ECO:0000313" key="2">
    <source>
        <dbReference type="Proteomes" id="UP000580654"/>
    </source>
</evidence>
<proteinExistence type="predicted"/>
<keyword evidence="2" id="KW-1185">Reference proteome</keyword>
<gene>
    <name evidence="1" type="ORF">FHS87_003288</name>
</gene>
<evidence type="ECO:0000313" key="1">
    <source>
        <dbReference type="EMBL" id="MBB5695233.1"/>
    </source>
</evidence>